<dbReference type="GO" id="GO:0003700">
    <property type="term" value="F:DNA-binding transcription factor activity"/>
    <property type="evidence" value="ECO:0007669"/>
    <property type="project" value="InterPro"/>
</dbReference>
<protein>
    <submittedName>
        <fullName evidence="5">HTH-type transcriptional activator Btr</fullName>
    </submittedName>
</protein>
<dbReference type="PANTHER" id="PTHR43280:SF30">
    <property type="entry name" value="MMSAB OPERON REGULATORY PROTEIN"/>
    <property type="match status" value="1"/>
</dbReference>
<comment type="caution">
    <text evidence="5">The sequence shown here is derived from an EMBL/GenBank/DDBJ whole genome shotgun (WGS) entry which is preliminary data.</text>
</comment>
<dbReference type="InterPro" id="IPR037923">
    <property type="entry name" value="HTH-like"/>
</dbReference>
<dbReference type="CDD" id="cd06986">
    <property type="entry name" value="cupin_MmsR-like_N"/>
    <property type="match status" value="1"/>
</dbReference>
<dbReference type="Pfam" id="PF02311">
    <property type="entry name" value="AraC_binding"/>
    <property type="match status" value="1"/>
</dbReference>
<dbReference type="Gene3D" id="2.60.120.280">
    <property type="entry name" value="Regulatory protein AraC"/>
    <property type="match status" value="1"/>
</dbReference>
<gene>
    <name evidence="5" type="ORF">EZS27_028265</name>
</gene>
<dbReference type="InterPro" id="IPR018060">
    <property type="entry name" value="HTH_AraC"/>
</dbReference>
<keyword evidence="3" id="KW-0804">Transcription</keyword>
<dbReference type="SUPFAM" id="SSF46689">
    <property type="entry name" value="Homeodomain-like"/>
    <property type="match status" value="2"/>
</dbReference>
<keyword evidence="1" id="KW-0805">Transcription regulation</keyword>
<keyword evidence="2" id="KW-0238">DNA-binding</keyword>
<evidence type="ECO:0000256" key="3">
    <source>
        <dbReference type="ARBA" id="ARBA00023163"/>
    </source>
</evidence>
<feature type="domain" description="HTH araC/xylS-type" evidence="4">
    <location>
        <begin position="197"/>
        <end position="295"/>
    </location>
</feature>
<evidence type="ECO:0000259" key="4">
    <source>
        <dbReference type="PROSITE" id="PS01124"/>
    </source>
</evidence>
<dbReference type="EMBL" id="SNRY01003113">
    <property type="protein sequence ID" value="KAA6322160.1"/>
    <property type="molecule type" value="Genomic_DNA"/>
</dbReference>
<dbReference type="Gene3D" id="1.10.10.60">
    <property type="entry name" value="Homeodomain-like"/>
    <property type="match status" value="2"/>
</dbReference>
<dbReference type="SMART" id="SM00342">
    <property type="entry name" value="HTH_ARAC"/>
    <property type="match status" value="1"/>
</dbReference>
<dbReference type="PROSITE" id="PS01124">
    <property type="entry name" value="HTH_ARAC_FAMILY_2"/>
    <property type="match status" value="1"/>
</dbReference>
<dbReference type="SUPFAM" id="SSF51215">
    <property type="entry name" value="Regulatory protein AraC"/>
    <property type="match status" value="1"/>
</dbReference>
<name>A0A5J4QMH6_9ZZZZ</name>
<evidence type="ECO:0000313" key="5">
    <source>
        <dbReference type="EMBL" id="KAA6322160.1"/>
    </source>
</evidence>
<organism evidence="5">
    <name type="scientific">termite gut metagenome</name>
    <dbReference type="NCBI Taxonomy" id="433724"/>
    <lineage>
        <taxon>unclassified sequences</taxon>
        <taxon>metagenomes</taxon>
        <taxon>organismal metagenomes</taxon>
    </lineage>
</organism>
<dbReference type="InterPro" id="IPR020449">
    <property type="entry name" value="Tscrpt_reg_AraC-type_HTH"/>
</dbReference>
<dbReference type="AlphaFoldDB" id="A0A5J4QMH6"/>
<dbReference type="Pfam" id="PF12833">
    <property type="entry name" value="HTH_18"/>
    <property type="match status" value="1"/>
</dbReference>
<dbReference type="PANTHER" id="PTHR43280">
    <property type="entry name" value="ARAC-FAMILY TRANSCRIPTIONAL REGULATOR"/>
    <property type="match status" value="1"/>
</dbReference>
<dbReference type="PRINTS" id="PR00032">
    <property type="entry name" value="HTHARAC"/>
</dbReference>
<proteinExistence type="predicted"/>
<sequence>MLKIRKGFIGQRLNVFPFYVVETALNHPLTSDLVVHSMGYFPKAEGHYVDRGHGCNECILIYCTQGEGWYQLNNRLHKVPANHFFVLPMNIPHRYSASDHDPWTIYWAHFKGNKVRYIENLCQGPVPIELDQNSRIDDRITLFDELLNAFNLEITEDVINYVNLGFNYLISSFLYINIFRDVKLRKGLVNKNFFFVSLATHYMSENIEKRLTLKDLSSHFGYSESYFNRVFHKEVHFSPMDYFLHLKIERADQLLLHTNLKINQISLKLGFDDPYYFSRLFKKVKGVSPKVYRKALVEDNE</sequence>
<reference evidence="5" key="1">
    <citation type="submission" date="2019-03" db="EMBL/GenBank/DDBJ databases">
        <title>Single cell metagenomics reveals metabolic interactions within the superorganism composed of flagellate Streblomastix strix and complex community of Bacteroidetes bacteria on its surface.</title>
        <authorList>
            <person name="Treitli S.C."/>
            <person name="Kolisko M."/>
            <person name="Husnik F."/>
            <person name="Keeling P."/>
            <person name="Hampl V."/>
        </authorList>
    </citation>
    <scope>NUCLEOTIDE SEQUENCE</scope>
    <source>
        <strain evidence="5">STM</strain>
    </source>
</reference>
<evidence type="ECO:0000256" key="2">
    <source>
        <dbReference type="ARBA" id="ARBA00023125"/>
    </source>
</evidence>
<dbReference type="InterPro" id="IPR003313">
    <property type="entry name" value="AraC-bd"/>
</dbReference>
<evidence type="ECO:0000256" key="1">
    <source>
        <dbReference type="ARBA" id="ARBA00023015"/>
    </source>
</evidence>
<accession>A0A5J4QMH6</accession>
<dbReference type="InterPro" id="IPR009057">
    <property type="entry name" value="Homeodomain-like_sf"/>
</dbReference>
<dbReference type="GO" id="GO:0043565">
    <property type="term" value="F:sequence-specific DNA binding"/>
    <property type="evidence" value="ECO:0007669"/>
    <property type="project" value="InterPro"/>
</dbReference>